<comment type="caution">
    <text evidence="3">The sequence shown here is derived from an EMBL/GenBank/DDBJ whole genome shotgun (WGS) entry which is preliminary data.</text>
</comment>
<dbReference type="Gene3D" id="3.30.70.100">
    <property type="match status" value="1"/>
</dbReference>
<comment type="similarity">
    <text evidence="1">Belongs to the tpcK family.</text>
</comment>
<dbReference type="Gene3D" id="3.40.50.1820">
    <property type="entry name" value="alpha/beta hydrolase"/>
    <property type="match status" value="1"/>
</dbReference>
<dbReference type="SUPFAM" id="SSF54909">
    <property type="entry name" value="Dimeric alpha+beta barrel"/>
    <property type="match status" value="1"/>
</dbReference>
<evidence type="ECO:0000259" key="2">
    <source>
        <dbReference type="Pfam" id="PF07110"/>
    </source>
</evidence>
<evidence type="ECO:0000313" key="3">
    <source>
        <dbReference type="EMBL" id="RVX67696.1"/>
    </source>
</evidence>
<organism evidence="3 4">
    <name type="scientific">Exophiala mesophila</name>
    <name type="common">Black yeast-like fungus</name>
    <dbReference type="NCBI Taxonomy" id="212818"/>
    <lineage>
        <taxon>Eukaryota</taxon>
        <taxon>Fungi</taxon>
        <taxon>Dikarya</taxon>
        <taxon>Ascomycota</taxon>
        <taxon>Pezizomycotina</taxon>
        <taxon>Eurotiomycetes</taxon>
        <taxon>Chaetothyriomycetidae</taxon>
        <taxon>Chaetothyriales</taxon>
        <taxon>Herpotrichiellaceae</taxon>
        <taxon>Exophiala</taxon>
    </lineage>
</organism>
<dbReference type="InterPro" id="IPR011008">
    <property type="entry name" value="Dimeric_a/b-barrel"/>
</dbReference>
<feature type="domain" description="EthD" evidence="2">
    <location>
        <begin position="16"/>
        <end position="93"/>
    </location>
</feature>
<protein>
    <recommendedName>
        <fullName evidence="2">EthD domain-containing protein</fullName>
    </recommendedName>
</protein>
<accession>A0A438MVE1</accession>
<sequence>MDENNLLTLTFLVRKKAGMTFEDFVAYLNNYHGVLSADLLSKYGIVEYTQFAPFSDYDAIAQITFSKIEHFLAYSQDPYFLGVIMPDHLNFAEVGQTSRNHLLVEVLNCTQILKRELGTIGMLQNARNLLERLSITTYASLFQKARGYELSHSASESSNDNSMTFHVATVSYQRTRIERNTGTPLLILRKHARLGKMALALESTFNHRTYDDVESVSVGVESASAKKSMTGQWPCVGTYYHPKGQSPEIVFMLTHYSADFSNHYLSGPLASRGFGVLGYGIRFRALEEKFVLEKALDDIAAGVQWISDNTKARKLVFIGNSGGGSLMAAFQAKAEKDSSLRGADAFVFLNAHPGRAEAITMYLDPSVIDEFDPTRRDPSLDMYNPLNGPPYSPEFQASYRQAQVERNHRITAWAKAERKRLNNAGISDRIFSVDRTFADLRFLDPAIDPSDRKMNLCFYGEPKQANNGPGLLARATTIETWMSMWSLQESKIGFNLIATDFTLPTLVVQSTGDVGVFPSVAKSIFNMVGSKDKEFHLVPGEHFFEDGQDNLEAVSDLIADWTRRTLSL</sequence>
<dbReference type="Pfam" id="PF07110">
    <property type="entry name" value="EthD"/>
    <property type="match status" value="1"/>
</dbReference>
<dbReference type="EMBL" id="NAJM01000045">
    <property type="protein sequence ID" value="RVX67696.1"/>
    <property type="molecule type" value="Genomic_DNA"/>
</dbReference>
<dbReference type="OrthoDB" id="3183782at2759"/>
<dbReference type="SUPFAM" id="SSF53474">
    <property type="entry name" value="alpha/beta-Hydrolases"/>
    <property type="match status" value="1"/>
</dbReference>
<evidence type="ECO:0000313" key="4">
    <source>
        <dbReference type="Proteomes" id="UP000288859"/>
    </source>
</evidence>
<dbReference type="AlphaFoldDB" id="A0A438MVE1"/>
<dbReference type="GO" id="GO:0016491">
    <property type="term" value="F:oxidoreductase activity"/>
    <property type="evidence" value="ECO:0007669"/>
    <property type="project" value="InterPro"/>
</dbReference>
<dbReference type="InterPro" id="IPR009799">
    <property type="entry name" value="EthD_dom"/>
</dbReference>
<evidence type="ECO:0000256" key="1">
    <source>
        <dbReference type="ARBA" id="ARBA00005986"/>
    </source>
</evidence>
<reference evidence="3 4" key="1">
    <citation type="submission" date="2017-03" db="EMBL/GenBank/DDBJ databases">
        <title>Genomes of endolithic fungi from Antarctica.</title>
        <authorList>
            <person name="Coleine C."/>
            <person name="Masonjones S."/>
            <person name="Stajich J.E."/>
        </authorList>
    </citation>
    <scope>NUCLEOTIDE SEQUENCE [LARGE SCALE GENOMIC DNA]</scope>
    <source>
        <strain evidence="3 4">CCFEE 6314</strain>
    </source>
</reference>
<dbReference type="Proteomes" id="UP000288859">
    <property type="component" value="Unassembled WGS sequence"/>
</dbReference>
<name>A0A438MVE1_EXOME</name>
<dbReference type="InterPro" id="IPR029058">
    <property type="entry name" value="AB_hydrolase_fold"/>
</dbReference>
<gene>
    <name evidence="3" type="ORF">B0A52_07819</name>
</gene>
<proteinExistence type="inferred from homology"/>